<comment type="caution">
    <text evidence="7">The sequence shown here is derived from an EMBL/GenBank/DDBJ whole genome shotgun (WGS) entry which is preliminary data.</text>
</comment>
<dbReference type="PANTHER" id="PTHR30250:SF11">
    <property type="entry name" value="O-ANTIGEN TRANSPORTER-RELATED"/>
    <property type="match status" value="1"/>
</dbReference>
<feature type="transmembrane region" description="Helical" evidence="6">
    <location>
        <begin position="173"/>
        <end position="192"/>
    </location>
</feature>
<feature type="transmembrane region" description="Helical" evidence="6">
    <location>
        <begin position="380"/>
        <end position="399"/>
    </location>
</feature>
<dbReference type="InterPro" id="IPR050833">
    <property type="entry name" value="Poly_Biosynth_Transport"/>
</dbReference>
<feature type="transmembrane region" description="Helical" evidence="6">
    <location>
        <begin position="96"/>
        <end position="121"/>
    </location>
</feature>
<evidence type="ECO:0000313" key="8">
    <source>
        <dbReference type="Proteomes" id="UP000316343"/>
    </source>
</evidence>
<evidence type="ECO:0000256" key="5">
    <source>
        <dbReference type="ARBA" id="ARBA00023136"/>
    </source>
</evidence>
<comment type="subcellular location">
    <subcellularLocation>
        <location evidence="1">Cell membrane</location>
        <topology evidence="1">Multi-pass membrane protein</topology>
    </subcellularLocation>
</comment>
<feature type="transmembrane region" description="Helical" evidence="6">
    <location>
        <begin position="28"/>
        <end position="49"/>
    </location>
</feature>
<feature type="transmembrane region" description="Helical" evidence="6">
    <location>
        <begin position="346"/>
        <end position="373"/>
    </location>
</feature>
<dbReference type="GO" id="GO:0005886">
    <property type="term" value="C:plasma membrane"/>
    <property type="evidence" value="ECO:0007669"/>
    <property type="project" value="UniProtKB-SubCell"/>
</dbReference>
<evidence type="ECO:0000256" key="3">
    <source>
        <dbReference type="ARBA" id="ARBA00022692"/>
    </source>
</evidence>
<sequence>MTARDQHETGSSWPATNVRRMVNENSDVLLSLAVRGATVLAGFAVTYLIGHNLGAAATGQFALVSQTAMILSVIGLFGLDVSVVRHFSKTVADKTSVAFSAFAKVLASGFGLMCILVMVLWLGGEHIWEPLFGIAVPLEMLGVLCALLVARGGVQLLGALLRSQHSFTLGQIISALAIPLATSLALVSGIAATVYEALWAAALAGLIAAAFGVGAMMRYISRRTDAAQIGMRTVFATSLPLWGVGIAQNIGDWYGLAVSAQMFGTVDAGLYRVSVQIAGALQIVSLAIFAVYSAKISAAFHADDRKLAARLARAALIISSLTAAPLVIILLFGGEFLLAQIGPEFVAAWPILAVLLIGQLALILTGPSGMILAMSGNERANLWITITSTLTLLLILPIAAHAGGLLGIAICVPCVMLLRNLAAYVTVLRKERINIWTGQVISPRI</sequence>
<proteinExistence type="predicted"/>
<name>A0A547PBZ5_9SPHN</name>
<dbReference type="InterPro" id="IPR002797">
    <property type="entry name" value="Polysacc_synth"/>
</dbReference>
<protein>
    <recommendedName>
        <fullName evidence="9">Lipopolysaccharide biosynthesis protein</fullName>
    </recommendedName>
</protein>
<feature type="transmembrane region" description="Helical" evidence="6">
    <location>
        <begin position="61"/>
        <end position="84"/>
    </location>
</feature>
<dbReference type="RefSeq" id="WP_142787934.1">
    <property type="nucleotide sequence ID" value="NZ_VHJK01000001.1"/>
</dbReference>
<evidence type="ECO:0000256" key="2">
    <source>
        <dbReference type="ARBA" id="ARBA00022475"/>
    </source>
</evidence>
<keyword evidence="8" id="KW-1185">Reference proteome</keyword>
<reference evidence="7 8" key="1">
    <citation type="submission" date="2019-06" db="EMBL/GenBank/DDBJ databases">
        <title>Erythrobacter insulae sp. nov., isolated from a tidal flat.</title>
        <authorList>
            <person name="Yoon J.-H."/>
        </authorList>
    </citation>
    <scope>NUCLEOTIDE SEQUENCE [LARGE SCALE GENOMIC DNA]</scope>
    <source>
        <strain evidence="7 8">JBTF-M21</strain>
    </source>
</reference>
<keyword evidence="5 6" id="KW-0472">Membrane</keyword>
<feature type="transmembrane region" description="Helical" evidence="6">
    <location>
        <begin position="405"/>
        <end position="427"/>
    </location>
</feature>
<keyword evidence="4 6" id="KW-1133">Transmembrane helix</keyword>
<evidence type="ECO:0000256" key="4">
    <source>
        <dbReference type="ARBA" id="ARBA00022989"/>
    </source>
</evidence>
<dbReference type="Proteomes" id="UP000316343">
    <property type="component" value="Unassembled WGS sequence"/>
</dbReference>
<feature type="transmembrane region" description="Helical" evidence="6">
    <location>
        <begin position="229"/>
        <end position="250"/>
    </location>
</feature>
<keyword evidence="2" id="KW-1003">Cell membrane</keyword>
<dbReference type="OrthoDB" id="5240734at2"/>
<evidence type="ECO:0008006" key="9">
    <source>
        <dbReference type="Google" id="ProtNLM"/>
    </source>
</evidence>
<dbReference type="Pfam" id="PF01943">
    <property type="entry name" value="Polysacc_synt"/>
    <property type="match status" value="1"/>
</dbReference>
<dbReference type="EMBL" id="VHJK01000001">
    <property type="protein sequence ID" value="TRD11661.1"/>
    <property type="molecule type" value="Genomic_DNA"/>
</dbReference>
<feature type="transmembrane region" description="Helical" evidence="6">
    <location>
        <begin position="198"/>
        <end position="217"/>
    </location>
</feature>
<feature type="transmembrane region" description="Helical" evidence="6">
    <location>
        <begin position="314"/>
        <end position="334"/>
    </location>
</feature>
<feature type="transmembrane region" description="Helical" evidence="6">
    <location>
        <begin position="270"/>
        <end position="293"/>
    </location>
</feature>
<keyword evidence="3 6" id="KW-0812">Transmembrane</keyword>
<evidence type="ECO:0000313" key="7">
    <source>
        <dbReference type="EMBL" id="TRD11661.1"/>
    </source>
</evidence>
<gene>
    <name evidence="7" type="ORF">FGU71_07130</name>
</gene>
<organism evidence="7 8">
    <name type="scientific">Erythrobacter insulae</name>
    <dbReference type="NCBI Taxonomy" id="2584124"/>
    <lineage>
        <taxon>Bacteria</taxon>
        <taxon>Pseudomonadati</taxon>
        <taxon>Pseudomonadota</taxon>
        <taxon>Alphaproteobacteria</taxon>
        <taxon>Sphingomonadales</taxon>
        <taxon>Erythrobacteraceae</taxon>
        <taxon>Erythrobacter/Porphyrobacter group</taxon>
        <taxon>Erythrobacter</taxon>
    </lineage>
</organism>
<dbReference type="PANTHER" id="PTHR30250">
    <property type="entry name" value="PST FAMILY PREDICTED COLANIC ACID TRANSPORTER"/>
    <property type="match status" value="1"/>
</dbReference>
<feature type="transmembrane region" description="Helical" evidence="6">
    <location>
        <begin position="141"/>
        <end position="161"/>
    </location>
</feature>
<evidence type="ECO:0000256" key="1">
    <source>
        <dbReference type="ARBA" id="ARBA00004651"/>
    </source>
</evidence>
<evidence type="ECO:0000256" key="6">
    <source>
        <dbReference type="SAM" id="Phobius"/>
    </source>
</evidence>
<dbReference type="AlphaFoldDB" id="A0A547PBZ5"/>
<accession>A0A547PBZ5</accession>